<keyword evidence="1" id="KW-0479">Metal-binding</keyword>
<evidence type="ECO:0000313" key="7">
    <source>
        <dbReference type="EMBL" id="EAU86731.2"/>
    </source>
</evidence>
<name>A8NNB3_COPC7</name>
<dbReference type="KEGG" id="cci:CC1G_06492"/>
<dbReference type="EMBL" id="AACS02000012">
    <property type="protein sequence ID" value="EAU86731.2"/>
    <property type="molecule type" value="Genomic_DNA"/>
</dbReference>
<proteinExistence type="predicted"/>
<feature type="domain" description="C2H2-type" evidence="6">
    <location>
        <begin position="50"/>
        <end position="79"/>
    </location>
</feature>
<accession>A8NNB3</accession>
<keyword evidence="8" id="KW-1185">Reference proteome</keyword>
<dbReference type="AlphaFoldDB" id="A8NNB3"/>
<evidence type="ECO:0000259" key="6">
    <source>
        <dbReference type="PROSITE" id="PS50157"/>
    </source>
</evidence>
<evidence type="ECO:0000256" key="2">
    <source>
        <dbReference type="ARBA" id="ARBA00022771"/>
    </source>
</evidence>
<dbReference type="InterPro" id="IPR013087">
    <property type="entry name" value="Znf_C2H2_type"/>
</dbReference>
<dbReference type="GO" id="GO:0000978">
    <property type="term" value="F:RNA polymerase II cis-regulatory region sequence-specific DNA binding"/>
    <property type="evidence" value="ECO:0007669"/>
    <property type="project" value="TreeGrafter"/>
</dbReference>
<dbReference type="Pfam" id="PF00096">
    <property type="entry name" value="zf-C2H2"/>
    <property type="match status" value="1"/>
</dbReference>
<dbReference type="VEuPathDB" id="FungiDB:CC1G_06492"/>
<dbReference type="SUPFAM" id="SSF57667">
    <property type="entry name" value="beta-beta-alpha zinc fingers"/>
    <property type="match status" value="2"/>
</dbReference>
<feature type="region of interest" description="Disordered" evidence="5">
    <location>
        <begin position="135"/>
        <end position="159"/>
    </location>
</feature>
<keyword evidence="2 4" id="KW-0863">Zinc-finger</keyword>
<dbReference type="RefSeq" id="XP_001835089.2">
    <property type="nucleotide sequence ID" value="XM_001835037.2"/>
</dbReference>
<evidence type="ECO:0000256" key="5">
    <source>
        <dbReference type="SAM" id="MobiDB-lite"/>
    </source>
</evidence>
<dbReference type="GO" id="GO:0008270">
    <property type="term" value="F:zinc ion binding"/>
    <property type="evidence" value="ECO:0007669"/>
    <property type="project" value="UniProtKB-KW"/>
</dbReference>
<gene>
    <name evidence="7" type="ORF">CC1G_06492</name>
</gene>
<dbReference type="eggNOG" id="KOG1721">
    <property type="taxonomic scope" value="Eukaryota"/>
</dbReference>
<dbReference type="PROSITE" id="PS50157">
    <property type="entry name" value="ZINC_FINGER_C2H2_2"/>
    <property type="match status" value="2"/>
</dbReference>
<evidence type="ECO:0000256" key="4">
    <source>
        <dbReference type="PROSITE-ProRule" id="PRU00042"/>
    </source>
</evidence>
<feature type="domain" description="C2H2-type" evidence="6">
    <location>
        <begin position="21"/>
        <end position="48"/>
    </location>
</feature>
<dbReference type="OMA" id="IRRTHHN"/>
<sequence length="295" mass="32818">MPPVRKDSRTVDSGAGASSNRECPHCPKVFRRASDISRHLRTHDSKARRFYCDWAGCTYSAVQKSNLDTHRAKHTGEKKYVCKDDPKCTFRTADPASLSRHRRYKHGYVPKVRRKPTKLVSAQAPSGTFVEIVVAHPPSPSSSTSSAYPDDSNPGPVNNPSHISIPTLYHPQPLDTLHIPGGDANLAEPNLDDVAAFLNLCEEDRDSERHPPFLEYSPLPPTVTWEFFPHRDLQMGVASKEPTFEVVDNYPRVPSPPLSSTPLLTPSPDPFNPSPTLDQTWLTDGWVDNPLGYGF</sequence>
<protein>
    <recommendedName>
        <fullName evidence="6">C2H2-type domain-containing protein</fullName>
    </recommendedName>
</protein>
<dbReference type="PANTHER" id="PTHR23235">
    <property type="entry name" value="KRUEPPEL-LIKE TRANSCRIPTION FACTOR"/>
    <property type="match status" value="1"/>
</dbReference>
<keyword evidence="3" id="KW-0862">Zinc</keyword>
<dbReference type="InParanoid" id="A8NNB3"/>
<feature type="compositionally biased region" description="Basic and acidic residues" evidence="5">
    <location>
        <begin position="1"/>
        <end position="10"/>
    </location>
</feature>
<dbReference type="PROSITE" id="PS00028">
    <property type="entry name" value="ZINC_FINGER_C2H2_1"/>
    <property type="match status" value="1"/>
</dbReference>
<dbReference type="Proteomes" id="UP000001861">
    <property type="component" value="Unassembled WGS sequence"/>
</dbReference>
<organism evidence="7 8">
    <name type="scientific">Coprinopsis cinerea (strain Okayama-7 / 130 / ATCC MYA-4618 / FGSC 9003)</name>
    <name type="common">Inky cap fungus</name>
    <name type="synonym">Hormographiella aspergillata</name>
    <dbReference type="NCBI Taxonomy" id="240176"/>
    <lineage>
        <taxon>Eukaryota</taxon>
        <taxon>Fungi</taxon>
        <taxon>Dikarya</taxon>
        <taxon>Basidiomycota</taxon>
        <taxon>Agaricomycotina</taxon>
        <taxon>Agaricomycetes</taxon>
        <taxon>Agaricomycetidae</taxon>
        <taxon>Agaricales</taxon>
        <taxon>Agaricineae</taxon>
        <taxon>Psathyrellaceae</taxon>
        <taxon>Coprinopsis</taxon>
    </lineage>
</organism>
<dbReference type="InterPro" id="IPR036236">
    <property type="entry name" value="Znf_C2H2_sf"/>
</dbReference>
<evidence type="ECO:0000256" key="3">
    <source>
        <dbReference type="ARBA" id="ARBA00022833"/>
    </source>
</evidence>
<evidence type="ECO:0000256" key="1">
    <source>
        <dbReference type="ARBA" id="ARBA00022723"/>
    </source>
</evidence>
<dbReference type="GeneID" id="6011615"/>
<dbReference type="SMART" id="SM00355">
    <property type="entry name" value="ZnF_C2H2"/>
    <property type="match status" value="3"/>
</dbReference>
<dbReference type="PANTHER" id="PTHR23235:SF120">
    <property type="entry name" value="KRUPPEL-LIKE FACTOR 15"/>
    <property type="match status" value="1"/>
</dbReference>
<dbReference type="Gene3D" id="3.30.160.60">
    <property type="entry name" value="Classic Zinc Finger"/>
    <property type="match status" value="2"/>
</dbReference>
<comment type="caution">
    <text evidence="7">The sequence shown here is derived from an EMBL/GenBank/DDBJ whole genome shotgun (WGS) entry which is preliminary data.</text>
</comment>
<feature type="region of interest" description="Disordered" evidence="5">
    <location>
        <begin position="1"/>
        <end position="22"/>
    </location>
</feature>
<dbReference type="OrthoDB" id="654211at2759"/>
<dbReference type="GO" id="GO:0000981">
    <property type="term" value="F:DNA-binding transcription factor activity, RNA polymerase II-specific"/>
    <property type="evidence" value="ECO:0007669"/>
    <property type="project" value="TreeGrafter"/>
</dbReference>
<evidence type="ECO:0000313" key="8">
    <source>
        <dbReference type="Proteomes" id="UP000001861"/>
    </source>
</evidence>
<dbReference type="HOGENOM" id="CLU_943381_0_0_1"/>
<reference evidence="7 8" key="1">
    <citation type="journal article" date="2010" name="Proc. Natl. Acad. Sci. U.S.A.">
        <title>Insights into evolution of multicellular fungi from the assembled chromosomes of the mushroom Coprinopsis cinerea (Coprinus cinereus).</title>
        <authorList>
            <person name="Stajich J.E."/>
            <person name="Wilke S.K."/>
            <person name="Ahren D."/>
            <person name="Au C.H."/>
            <person name="Birren B.W."/>
            <person name="Borodovsky M."/>
            <person name="Burns C."/>
            <person name="Canback B."/>
            <person name="Casselton L.A."/>
            <person name="Cheng C.K."/>
            <person name="Deng J."/>
            <person name="Dietrich F.S."/>
            <person name="Fargo D.C."/>
            <person name="Farman M.L."/>
            <person name="Gathman A.C."/>
            <person name="Goldberg J."/>
            <person name="Guigo R."/>
            <person name="Hoegger P.J."/>
            <person name="Hooker J.B."/>
            <person name="Huggins A."/>
            <person name="James T.Y."/>
            <person name="Kamada T."/>
            <person name="Kilaru S."/>
            <person name="Kodira C."/>
            <person name="Kues U."/>
            <person name="Kupfer D."/>
            <person name="Kwan H.S."/>
            <person name="Lomsadze A."/>
            <person name="Li W."/>
            <person name="Lilly W.W."/>
            <person name="Ma L.J."/>
            <person name="Mackey A.J."/>
            <person name="Manning G."/>
            <person name="Martin F."/>
            <person name="Muraguchi H."/>
            <person name="Natvig D.O."/>
            <person name="Palmerini H."/>
            <person name="Ramesh M.A."/>
            <person name="Rehmeyer C.J."/>
            <person name="Roe B.A."/>
            <person name="Shenoy N."/>
            <person name="Stanke M."/>
            <person name="Ter-Hovhannisyan V."/>
            <person name="Tunlid A."/>
            <person name="Velagapudi R."/>
            <person name="Vision T.J."/>
            <person name="Zeng Q."/>
            <person name="Zolan M.E."/>
            <person name="Pukkila P.J."/>
        </authorList>
    </citation>
    <scope>NUCLEOTIDE SEQUENCE [LARGE SCALE GENOMIC DNA]</scope>
    <source>
        <strain evidence="8">Okayama-7 / 130 / ATCC MYA-4618 / FGSC 9003</strain>
    </source>
</reference>